<evidence type="ECO:0000313" key="2">
    <source>
        <dbReference type="Proteomes" id="UP000671995"/>
    </source>
</evidence>
<proteinExistence type="predicted"/>
<dbReference type="Proteomes" id="UP000671995">
    <property type="component" value="Chromosome"/>
</dbReference>
<dbReference type="EMBL" id="CP054257">
    <property type="protein sequence ID" value="QTQ11215.1"/>
    <property type="molecule type" value="Genomic_DNA"/>
</dbReference>
<dbReference type="Pfam" id="PF05973">
    <property type="entry name" value="Gp49"/>
    <property type="match status" value="1"/>
</dbReference>
<accession>A0A975EYV0</accession>
<dbReference type="InterPro" id="IPR009241">
    <property type="entry name" value="HigB-like"/>
</dbReference>
<reference evidence="1" key="2">
    <citation type="journal article" date="2021" name="Microbiol. Resour. Announc.">
        <title>Complete Genome Sequences of Three Human Oral Treponema parvum Isolates.</title>
        <authorList>
            <person name="Zeng H."/>
            <person name="Watt R.M."/>
        </authorList>
    </citation>
    <scope>NUCLEOTIDE SEQUENCE</scope>
    <source>
        <strain evidence="1">ATCC 700773</strain>
    </source>
</reference>
<sequence>MVMGYEIEFYKPESGKNPVNEFIQSLQKKPIAKILRDITLLQEVGPDLHYPYVDFIKGDRYEGLMELRTKQSNNIFRTFYFVVVKDKETKEEKAVLLHAIQKKTDKTPQKELETVLARMKDYKSRGSCYGRF</sequence>
<gene>
    <name evidence="1" type="ORF">HRI96_02800</name>
</gene>
<reference evidence="1" key="1">
    <citation type="submission" date="2020-05" db="EMBL/GenBank/DDBJ databases">
        <authorList>
            <person name="Zeng H."/>
            <person name="Chan Y.K."/>
            <person name="Watt R.M."/>
        </authorList>
    </citation>
    <scope>NUCLEOTIDE SEQUENCE</scope>
    <source>
        <strain evidence="1">ATCC 700773</strain>
    </source>
</reference>
<dbReference type="AlphaFoldDB" id="A0A975EYV0"/>
<name>A0A975EYV0_9SPIR</name>
<evidence type="ECO:0000313" key="1">
    <source>
        <dbReference type="EMBL" id="QTQ11215.1"/>
    </source>
</evidence>
<organism evidence="1 2">
    <name type="scientific">Treponema parvum</name>
    <dbReference type="NCBI Taxonomy" id="138851"/>
    <lineage>
        <taxon>Bacteria</taxon>
        <taxon>Pseudomonadati</taxon>
        <taxon>Spirochaetota</taxon>
        <taxon>Spirochaetia</taxon>
        <taxon>Spirochaetales</taxon>
        <taxon>Treponemataceae</taxon>
        <taxon>Treponema</taxon>
    </lineage>
</organism>
<protein>
    <submittedName>
        <fullName evidence="1">Type II toxin-antitoxin system RelE/ParE family toxin</fullName>
    </submittedName>
</protein>